<evidence type="ECO:0000313" key="2">
    <source>
        <dbReference type="RefSeq" id="XP_065671123.1"/>
    </source>
</evidence>
<keyword evidence="1" id="KW-1185">Reference proteome</keyword>
<accession>A0ABM4D9U5</accession>
<dbReference type="Proteomes" id="UP001652625">
    <property type="component" value="Chromosome 13"/>
</dbReference>
<organism evidence="1 2">
    <name type="scientific">Hydra vulgaris</name>
    <name type="common">Hydra</name>
    <name type="synonym">Hydra attenuata</name>
    <dbReference type="NCBI Taxonomy" id="6087"/>
    <lineage>
        <taxon>Eukaryota</taxon>
        <taxon>Metazoa</taxon>
        <taxon>Cnidaria</taxon>
        <taxon>Hydrozoa</taxon>
        <taxon>Hydroidolina</taxon>
        <taxon>Anthoathecata</taxon>
        <taxon>Aplanulata</taxon>
        <taxon>Hydridae</taxon>
        <taxon>Hydra</taxon>
    </lineage>
</organism>
<dbReference type="PANTHER" id="PTHR15510">
    <property type="entry name" value="SPERM-ASSOCIATED ANTIGEN 8"/>
    <property type="match status" value="1"/>
</dbReference>
<dbReference type="Pfam" id="PF22584">
    <property type="entry name" value="CFAP143"/>
    <property type="match status" value="1"/>
</dbReference>
<dbReference type="InterPro" id="IPR026124">
    <property type="entry name" value="Sperm-assoc_Ag8"/>
</dbReference>
<dbReference type="GeneID" id="136089238"/>
<proteinExistence type="predicted"/>
<name>A0ABM4D9U5_HYDVU</name>
<reference evidence="2" key="1">
    <citation type="submission" date="2025-08" db="UniProtKB">
        <authorList>
            <consortium name="RefSeq"/>
        </authorList>
    </citation>
    <scope>IDENTIFICATION</scope>
</reference>
<protein>
    <submittedName>
        <fullName evidence="2">Uncharacterized protein LOC136089238 isoform X1</fullName>
    </submittedName>
</protein>
<evidence type="ECO:0000313" key="1">
    <source>
        <dbReference type="Proteomes" id="UP001652625"/>
    </source>
</evidence>
<dbReference type="PANTHER" id="PTHR15510:SF5">
    <property type="entry name" value="SPERM-ASSOCIATED ANTIGEN 8"/>
    <property type="match status" value="1"/>
</dbReference>
<sequence length="179" mass="20908">MSTKEEHLKSDVSLGRRLIGNWFEERQVAHIDKDQSMKDLQVRGHFGILMQREAESLCASNKEPIKDRNNVTFFPKAHGKRREIKTKELLDDISKTVYLQFHPPPLPDDYKTTTMCDFTKDFVPDDRVPIQQHDLVHEQPASYWIENRDQIHGVTSSNSFRKNCTFSTVISEYKCSLPR</sequence>
<gene>
    <name evidence="2" type="primary">LOC136089238</name>
</gene>
<dbReference type="RefSeq" id="XP_065671123.1">
    <property type="nucleotide sequence ID" value="XM_065815051.1"/>
</dbReference>